<dbReference type="Proteomes" id="UP000178857">
    <property type="component" value="Unassembled WGS sequence"/>
</dbReference>
<feature type="domain" description="EamA" evidence="7">
    <location>
        <begin position="3"/>
        <end position="135"/>
    </location>
</feature>
<dbReference type="SUPFAM" id="SSF103481">
    <property type="entry name" value="Multidrug resistance efflux transporter EmrE"/>
    <property type="match status" value="1"/>
</dbReference>
<accession>A0A1F7JBB1</accession>
<sequence>MDIGLIYIVFAQLLWATELILVRKFFPDMNAFFLSAVGSVIGTMFYLPGLFIFREKVSAGNWIILIIYAVTSWFLAQIFYISGIQRGLNAFTVTLATLTLPVFAVIMGIIFLKETLTLRAIFGGILIVIGFLIISLK</sequence>
<evidence type="ECO:0000256" key="2">
    <source>
        <dbReference type="ARBA" id="ARBA00007362"/>
    </source>
</evidence>
<dbReference type="Pfam" id="PF00892">
    <property type="entry name" value="EamA"/>
    <property type="match status" value="1"/>
</dbReference>
<feature type="transmembrane region" description="Helical" evidence="6">
    <location>
        <begin position="31"/>
        <end position="53"/>
    </location>
</feature>
<dbReference type="PANTHER" id="PTHR32322:SF2">
    <property type="entry name" value="EAMA DOMAIN-CONTAINING PROTEIN"/>
    <property type="match status" value="1"/>
</dbReference>
<dbReference type="InterPro" id="IPR037185">
    <property type="entry name" value="EmrE-like"/>
</dbReference>
<evidence type="ECO:0000256" key="1">
    <source>
        <dbReference type="ARBA" id="ARBA00004141"/>
    </source>
</evidence>
<evidence type="ECO:0000313" key="9">
    <source>
        <dbReference type="Proteomes" id="UP000178857"/>
    </source>
</evidence>
<organism evidence="8 9">
    <name type="scientific">Candidatus Roizmanbacteria bacterium RIFCSPLOWO2_01_FULL_44_13</name>
    <dbReference type="NCBI Taxonomy" id="1802069"/>
    <lineage>
        <taxon>Bacteria</taxon>
        <taxon>Candidatus Roizmaniibacteriota</taxon>
    </lineage>
</organism>
<comment type="caution">
    <text evidence="8">The sequence shown here is derived from an EMBL/GenBank/DDBJ whole genome shotgun (WGS) entry which is preliminary data.</text>
</comment>
<dbReference type="STRING" id="1802069.A2970_02295"/>
<evidence type="ECO:0000256" key="3">
    <source>
        <dbReference type="ARBA" id="ARBA00022692"/>
    </source>
</evidence>
<proteinExistence type="inferred from homology"/>
<feature type="transmembrane region" description="Helical" evidence="6">
    <location>
        <begin position="59"/>
        <end position="81"/>
    </location>
</feature>
<evidence type="ECO:0000256" key="5">
    <source>
        <dbReference type="ARBA" id="ARBA00023136"/>
    </source>
</evidence>
<feature type="transmembrane region" description="Helical" evidence="6">
    <location>
        <begin position="118"/>
        <end position="136"/>
    </location>
</feature>
<comment type="similarity">
    <text evidence="2">Belongs to the EamA transporter family.</text>
</comment>
<evidence type="ECO:0000256" key="4">
    <source>
        <dbReference type="ARBA" id="ARBA00022989"/>
    </source>
</evidence>
<evidence type="ECO:0000256" key="6">
    <source>
        <dbReference type="SAM" id="Phobius"/>
    </source>
</evidence>
<keyword evidence="4 6" id="KW-1133">Transmembrane helix</keyword>
<dbReference type="AlphaFoldDB" id="A0A1F7JBB1"/>
<gene>
    <name evidence="8" type="ORF">A2970_02295</name>
</gene>
<name>A0A1F7JBB1_9BACT</name>
<dbReference type="EMBL" id="MGAT01000013">
    <property type="protein sequence ID" value="OGK52855.1"/>
    <property type="molecule type" value="Genomic_DNA"/>
</dbReference>
<dbReference type="PANTHER" id="PTHR32322">
    <property type="entry name" value="INNER MEMBRANE TRANSPORTER"/>
    <property type="match status" value="1"/>
</dbReference>
<keyword evidence="5 6" id="KW-0472">Membrane</keyword>
<feature type="transmembrane region" description="Helical" evidence="6">
    <location>
        <begin position="6"/>
        <end position="22"/>
    </location>
</feature>
<evidence type="ECO:0000313" key="8">
    <source>
        <dbReference type="EMBL" id="OGK52855.1"/>
    </source>
</evidence>
<dbReference type="InterPro" id="IPR000620">
    <property type="entry name" value="EamA_dom"/>
</dbReference>
<reference evidence="8 9" key="1">
    <citation type="journal article" date="2016" name="Nat. Commun.">
        <title>Thousands of microbial genomes shed light on interconnected biogeochemical processes in an aquifer system.</title>
        <authorList>
            <person name="Anantharaman K."/>
            <person name="Brown C.T."/>
            <person name="Hug L.A."/>
            <person name="Sharon I."/>
            <person name="Castelle C.J."/>
            <person name="Probst A.J."/>
            <person name="Thomas B.C."/>
            <person name="Singh A."/>
            <person name="Wilkins M.J."/>
            <person name="Karaoz U."/>
            <person name="Brodie E.L."/>
            <person name="Williams K.H."/>
            <person name="Hubbard S.S."/>
            <person name="Banfield J.F."/>
        </authorList>
    </citation>
    <scope>NUCLEOTIDE SEQUENCE [LARGE SCALE GENOMIC DNA]</scope>
</reference>
<protein>
    <recommendedName>
        <fullName evidence="7">EamA domain-containing protein</fullName>
    </recommendedName>
</protein>
<keyword evidence="3 6" id="KW-0812">Transmembrane</keyword>
<feature type="transmembrane region" description="Helical" evidence="6">
    <location>
        <begin position="88"/>
        <end position="112"/>
    </location>
</feature>
<dbReference type="InterPro" id="IPR050638">
    <property type="entry name" value="AA-Vitamin_Transporters"/>
</dbReference>
<comment type="subcellular location">
    <subcellularLocation>
        <location evidence="1">Membrane</location>
        <topology evidence="1">Multi-pass membrane protein</topology>
    </subcellularLocation>
</comment>
<dbReference type="GO" id="GO:0016020">
    <property type="term" value="C:membrane"/>
    <property type="evidence" value="ECO:0007669"/>
    <property type="project" value="UniProtKB-SubCell"/>
</dbReference>
<evidence type="ECO:0000259" key="7">
    <source>
        <dbReference type="Pfam" id="PF00892"/>
    </source>
</evidence>